<dbReference type="RefSeq" id="WP_267773298.1">
    <property type="nucleotide sequence ID" value="NZ_JAPNKE010000002.1"/>
</dbReference>
<keyword evidence="2" id="KW-1185">Reference proteome</keyword>
<proteinExistence type="predicted"/>
<dbReference type="EMBL" id="JAPNKE010000002">
    <property type="protein sequence ID" value="MCY1010382.1"/>
    <property type="molecule type" value="Genomic_DNA"/>
</dbReference>
<evidence type="ECO:0000313" key="1">
    <source>
        <dbReference type="EMBL" id="MCY1010382.1"/>
    </source>
</evidence>
<sequence length="320" mass="31563">MLEDSIGGAAGLHAGVDVEQGGEGLEAELGPGRAGGDEGVQAAQLAGGRGGLDQPLGLDEAVRDGVGVHRGDEAVEVDVLAVDRAAGVVEEQRAAGAEGRRGRDVAVVGEGAEGGDEGLHERVLACGEGGDDLVAAGVVGQDAGVEQPVDAEVRIVGDALVLGGEGLGLGGAVVEGAAQVAVGAARHVLVAVDGLPAQLVAAGEEPHEPLIALQQLGRGGPALAGRLELARPEAIGDVVLVLVGLGLRVAVGGVVFDAVEAERDLAGLVVLPPHLAAVTQVGQVIVVALVVEDVEAGQGLVDRAEVAEVAPEVRGDQIFA</sequence>
<reference evidence="1" key="1">
    <citation type="submission" date="2022-11" db="EMBL/GenBank/DDBJ databases">
        <title>Minimal conservation of predation-associated metabolite biosynthetic gene clusters underscores biosynthetic potential of Myxococcota including descriptions for ten novel species: Archangium lansinium sp. nov., Myxococcus landrumus sp. nov., Nannocystis bai.</title>
        <authorList>
            <person name="Ahearne A."/>
            <person name="Stevens C."/>
            <person name="Phillips K."/>
        </authorList>
    </citation>
    <scope>NUCLEOTIDE SEQUENCE</scope>
    <source>
        <strain evidence="1">Na p29</strain>
    </source>
</reference>
<organism evidence="1 2">
    <name type="scientific">Nannocystis pusilla</name>
    <dbReference type="NCBI Taxonomy" id="889268"/>
    <lineage>
        <taxon>Bacteria</taxon>
        <taxon>Pseudomonadati</taxon>
        <taxon>Myxococcota</taxon>
        <taxon>Polyangia</taxon>
        <taxon>Nannocystales</taxon>
        <taxon>Nannocystaceae</taxon>
        <taxon>Nannocystis</taxon>
    </lineage>
</organism>
<evidence type="ECO:0000313" key="2">
    <source>
        <dbReference type="Proteomes" id="UP001150924"/>
    </source>
</evidence>
<accession>A0A9X3EU93</accession>
<name>A0A9X3EU93_9BACT</name>
<comment type="caution">
    <text evidence="1">The sequence shown here is derived from an EMBL/GenBank/DDBJ whole genome shotgun (WGS) entry which is preliminary data.</text>
</comment>
<gene>
    <name evidence="1" type="ORF">OV079_33415</name>
</gene>
<dbReference type="Proteomes" id="UP001150924">
    <property type="component" value="Unassembled WGS sequence"/>
</dbReference>
<protein>
    <submittedName>
        <fullName evidence="1">Uncharacterized protein</fullName>
    </submittedName>
</protein>
<dbReference type="AlphaFoldDB" id="A0A9X3EU93"/>